<keyword evidence="3" id="KW-0472">Membrane</keyword>
<dbReference type="Proteomes" id="UP000002258">
    <property type="component" value="Chromosome 2"/>
</dbReference>
<feature type="transmembrane region" description="Helical" evidence="3">
    <location>
        <begin position="258"/>
        <end position="278"/>
    </location>
</feature>
<proteinExistence type="inferred from homology"/>
<dbReference type="InParanoid" id="A3LND2"/>
<feature type="transmembrane region" description="Helical" evidence="3">
    <location>
        <begin position="126"/>
        <end position="144"/>
    </location>
</feature>
<dbReference type="InterPro" id="IPR011701">
    <property type="entry name" value="MFS"/>
</dbReference>
<feature type="transmembrane region" description="Helical" evidence="3">
    <location>
        <begin position="462"/>
        <end position="481"/>
    </location>
</feature>
<reference evidence="4 5" key="1">
    <citation type="journal article" date="2007" name="Nat. Biotechnol.">
        <title>Genome sequence of the lignocellulose-bioconverting and xylose-fermenting yeast Pichia stipitis.</title>
        <authorList>
            <person name="Jeffries T.W."/>
            <person name="Grigoriev I.V."/>
            <person name="Grimwood J."/>
            <person name="Laplaza J.M."/>
            <person name="Aerts A."/>
            <person name="Salamov A."/>
            <person name="Schmutz J."/>
            <person name="Lindquist E."/>
            <person name="Dehal P."/>
            <person name="Shapiro H."/>
            <person name="Jin Y.S."/>
            <person name="Passoth V."/>
            <person name="Richardson P.M."/>
        </authorList>
    </citation>
    <scope>NUCLEOTIDE SEQUENCE [LARGE SCALE GENOMIC DNA]</scope>
    <source>
        <strain evidence="5">ATCC 58785 / CBS 6054 / NBRC 10063 / NRRL Y-11545</strain>
    </source>
</reference>
<feature type="transmembrane region" description="Helical" evidence="3">
    <location>
        <begin position="336"/>
        <end position="355"/>
    </location>
</feature>
<keyword evidence="3" id="KW-1133">Transmembrane helix</keyword>
<evidence type="ECO:0000313" key="5">
    <source>
        <dbReference type="Proteomes" id="UP000002258"/>
    </source>
</evidence>
<dbReference type="GO" id="GO:0016020">
    <property type="term" value="C:membrane"/>
    <property type="evidence" value="ECO:0007669"/>
    <property type="project" value="UniProtKB-SubCell"/>
</dbReference>
<organism evidence="4 5">
    <name type="scientific">Scheffersomyces stipitis (strain ATCC 58785 / CBS 6054 / NBRC 10063 / NRRL Y-11545)</name>
    <name type="common">Yeast</name>
    <name type="synonym">Pichia stipitis</name>
    <dbReference type="NCBI Taxonomy" id="322104"/>
    <lineage>
        <taxon>Eukaryota</taxon>
        <taxon>Fungi</taxon>
        <taxon>Dikarya</taxon>
        <taxon>Ascomycota</taxon>
        <taxon>Saccharomycotina</taxon>
        <taxon>Pichiomycetes</taxon>
        <taxon>Debaryomycetaceae</taxon>
        <taxon>Scheffersomyces</taxon>
    </lineage>
</organism>
<comment type="subcellular location">
    <subcellularLocation>
        <location evidence="1">Membrane</location>
        <topology evidence="1">Multi-pass membrane protein</topology>
    </subcellularLocation>
</comment>
<dbReference type="KEGG" id="pic:PICST_66842"/>
<protein>
    <submittedName>
        <fullName evidence="4">Monocarboxylate transporter</fullName>
    </submittedName>
</protein>
<dbReference type="AlphaFoldDB" id="A3LND2"/>
<dbReference type="EMBL" id="CP000496">
    <property type="protein sequence ID" value="ABN64835.2"/>
    <property type="molecule type" value="Genomic_DNA"/>
</dbReference>
<dbReference type="Gene3D" id="1.20.1250.20">
    <property type="entry name" value="MFS general substrate transporter like domains"/>
    <property type="match status" value="2"/>
</dbReference>
<feature type="transmembrane region" description="Helical" evidence="3">
    <location>
        <begin position="83"/>
        <end position="111"/>
    </location>
</feature>
<keyword evidence="5" id="KW-1185">Reference proteome</keyword>
<dbReference type="InterPro" id="IPR050327">
    <property type="entry name" value="Proton-linked_MCT"/>
</dbReference>
<dbReference type="eggNOG" id="KOG2504">
    <property type="taxonomic scope" value="Eukaryota"/>
</dbReference>
<feature type="transmembrane region" description="Helical" evidence="3">
    <location>
        <begin position="193"/>
        <end position="211"/>
    </location>
</feature>
<feature type="transmembrane region" description="Helical" evidence="3">
    <location>
        <begin position="392"/>
        <end position="413"/>
    </location>
</feature>
<dbReference type="SUPFAM" id="SSF103473">
    <property type="entry name" value="MFS general substrate transporter"/>
    <property type="match status" value="1"/>
</dbReference>
<accession>A3LND2</accession>
<evidence type="ECO:0000256" key="2">
    <source>
        <dbReference type="ARBA" id="ARBA00006727"/>
    </source>
</evidence>
<feature type="transmembrane region" description="Helical" evidence="3">
    <location>
        <begin position="362"/>
        <end position="386"/>
    </location>
</feature>
<sequence>MSEAKFMKETLSVNNLINSSQSSIETGTNPAADCLKINVLDTIPQASCHKTDHLNRVIEKDGEHFKEKKKEQTSVDPDVNGGYAYVVLLSAVLLNFCSWGNNSGFGIYFAYYSTNDVFPNADKMDFAAIGGLCFGSAILFGPVINYINGLIGIKKTLMVGNIVQFVSLLLSSFDSTHRLWQLYLTQAMMQSVGAAFIGLPTFTVLPLWFTNKPIQGKYRIKDRMLTLSQGVATAGTGFGGLVFNLAMQKVLGKYGFRWALRVEGFISLVACTLAILMLKDKKMAKKVEFTIFDRSVFFSPGFPFYVGFIFFGLLGYVVTLYSLANWVIALGYTPQQGSIVSAMTSVGIIVGRPIIGLICDRFGAVTVSIVVYFVMATFALAMWIPSRSYAEALVFAFINGVLSGTFFVTVPTITMQTIGLRFNKLNVTFSMGFIAVGVSGILSPIIGIALRKSVMSPTQFEYCSIFVGGSYIVTAVILALMRGYLISVRELAEPGMSDKEFFGIRPKFVRYLRNAFRIQSEPV</sequence>
<dbReference type="GeneID" id="4837422"/>
<feature type="transmembrane region" description="Helical" evidence="3">
    <location>
        <begin position="302"/>
        <end position="324"/>
    </location>
</feature>
<evidence type="ECO:0000256" key="1">
    <source>
        <dbReference type="ARBA" id="ARBA00004141"/>
    </source>
</evidence>
<dbReference type="HOGENOM" id="CLU_001265_1_2_1"/>
<name>A3LND2_PICST</name>
<feature type="transmembrane region" description="Helical" evidence="3">
    <location>
        <begin position="223"/>
        <end position="246"/>
    </location>
</feature>
<dbReference type="GO" id="GO:0022857">
    <property type="term" value="F:transmembrane transporter activity"/>
    <property type="evidence" value="ECO:0007669"/>
    <property type="project" value="InterPro"/>
</dbReference>
<dbReference type="Pfam" id="PF07690">
    <property type="entry name" value="MFS_1"/>
    <property type="match status" value="1"/>
</dbReference>
<dbReference type="PANTHER" id="PTHR11360">
    <property type="entry name" value="MONOCARBOXYLATE TRANSPORTER"/>
    <property type="match status" value="1"/>
</dbReference>
<keyword evidence="3" id="KW-0812">Transmembrane</keyword>
<dbReference type="InterPro" id="IPR036259">
    <property type="entry name" value="MFS_trans_sf"/>
</dbReference>
<comment type="similarity">
    <text evidence="2">Belongs to the major facilitator superfamily. Monocarboxylate porter (TC 2.A.1.13) family.</text>
</comment>
<feature type="transmembrane region" description="Helical" evidence="3">
    <location>
        <begin position="425"/>
        <end position="450"/>
    </location>
</feature>
<dbReference type="OMA" id="YAWVCTF"/>
<evidence type="ECO:0000256" key="3">
    <source>
        <dbReference type="SAM" id="Phobius"/>
    </source>
</evidence>
<gene>
    <name evidence="4" type="primary">MCH2.3</name>
    <name evidence="4" type="ORF">PICST_66842</name>
</gene>
<dbReference type="RefSeq" id="XP_001382864.2">
    <property type="nucleotide sequence ID" value="XM_001382827.1"/>
</dbReference>
<dbReference type="OrthoDB" id="6499973at2759"/>
<dbReference type="PANTHER" id="PTHR11360:SF315">
    <property type="entry name" value="TRANSPORTER MCH2-RELATED"/>
    <property type="match status" value="1"/>
</dbReference>
<evidence type="ECO:0000313" key="4">
    <source>
        <dbReference type="EMBL" id="ABN64835.2"/>
    </source>
</evidence>